<gene>
    <name evidence="1" type="ORF">CKO40_15350</name>
</gene>
<reference evidence="1" key="2">
    <citation type="journal article" date="2020" name="Microorganisms">
        <title>Osmotic Adaptation and Compatible Solute Biosynthesis of Phototrophic Bacteria as Revealed from Genome Analyses.</title>
        <authorList>
            <person name="Imhoff J.F."/>
            <person name="Rahn T."/>
            <person name="Kunzel S."/>
            <person name="Keller A."/>
            <person name="Neulinger S.C."/>
        </authorList>
    </citation>
    <scope>NUCLEOTIDE SEQUENCE</scope>
    <source>
        <strain evidence="1">DSM 11080</strain>
    </source>
</reference>
<comment type="caution">
    <text evidence="1">The sequence shown here is derived from an EMBL/GenBank/DDBJ whole genome shotgun (WGS) entry which is preliminary data.</text>
</comment>
<keyword evidence="2" id="KW-1185">Reference proteome</keyword>
<dbReference type="Proteomes" id="UP001296776">
    <property type="component" value="Unassembled WGS sequence"/>
</dbReference>
<dbReference type="Gene3D" id="1.20.1220.20">
    <property type="entry name" value="Uncharcterised protein PF01724"/>
    <property type="match status" value="1"/>
</dbReference>
<dbReference type="EMBL" id="NRSJ01000030">
    <property type="protein sequence ID" value="MBK1705891.1"/>
    <property type="molecule type" value="Genomic_DNA"/>
</dbReference>
<evidence type="ECO:0000313" key="2">
    <source>
        <dbReference type="Proteomes" id="UP001296776"/>
    </source>
</evidence>
<dbReference type="PANTHER" id="PTHR34235">
    <property type="entry name" value="SLR1203 PROTEIN-RELATED"/>
    <property type="match status" value="1"/>
</dbReference>
<name>A0AAJ0XAL9_9GAMM</name>
<reference evidence="1" key="1">
    <citation type="submission" date="2017-08" db="EMBL/GenBank/DDBJ databases">
        <authorList>
            <person name="Imhoff J.F."/>
            <person name="Rahn T."/>
            <person name="Kuenzel S."/>
            <person name="Neulinger S.C."/>
        </authorList>
    </citation>
    <scope>NUCLEOTIDE SEQUENCE</scope>
    <source>
        <strain evidence="1">DSM 11080</strain>
    </source>
</reference>
<evidence type="ECO:0000313" key="1">
    <source>
        <dbReference type="EMBL" id="MBK1705891.1"/>
    </source>
</evidence>
<organism evidence="1 2">
    <name type="scientific">Halochromatium glycolicum</name>
    <dbReference type="NCBI Taxonomy" id="85075"/>
    <lineage>
        <taxon>Bacteria</taxon>
        <taxon>Pseudomonadati</taxon>
        <taxon>Pseudomonadota</taxon>
        <taxon>Gammaproteobacteria</taxon>
        <taxon>Chromatiales</taxon>
        <taxon>Chromatiaceae</taxon>
        <taxon>Halochromatium</taxon>
    </lineage>
</organism>
<accession>A0AAJ0XAL9</accession>
<dbReference type="AlphaFoldDB" id="A0AAJ0XAL9"/>
<dbReference type="InterPro" id="IPR002636">
    <property type="entry name" value="DUF29"/>
</dbReference>
<sequence length="148" mass="16832">MTIDYETDFYAWSDEQARLLRSGRYGQLDIDHLAEEVEDLGKRERRALQSRLGVLIGHLLKWRYQADCPHRKSWRATINTQRRAIRRLLGENPSLSAQLDALIEEAYPDAVDLAVGETPLDYDAFPDACPWGAERILGDHWPGEGPGG</sequence>
<dbReference type="RefSeq" id="WP_200347173.1">
    <property type="nucleotide sequence ID" value="NZ_NRSJ01000030.1"/>
</dbReference>
<evidence type="ECO:0008006" key="3">
    <source>
        <dbReference type="Google" id="ProtNLM"/>
    </source>
</evidence>
<proteinExistence type="predicted"/>
<dbReference type="PANTHER" id="PTHR34235:SF4">
    <property type="entry name" value="SLR0291 PROTEIN"/>
    <property type="match status" value="1"/>
</dbReference>
<dbReference type="Pfam" id="PF01724">
    <property type="entry name" value="DUF29"/>
    <property type="match status" value="1"/>
</dbReference>
<protein>
    <recommendedName>
        <fullName evidence="3">DUF29 domain-containing protein</fullName>
    </recommendedName>
</protein>